<dbReference type="Gene3D" id="1.20.58.220">
    <property type="entry name" value="Phosphate transport system protein phou homolog 2, domain 2"/>
    <property type="match status" value="1"/>
</dbReference>
<accession>A0A2G9YHK7</accession>
<organism evidence="2 3">
    <name type="scientific">Candidatus Sherwoodlollariibacterium unditelluris</name>
    <dbReference type="NCBI Taxonomy" id="1974757"/>
    <lineage>
        <taxon>Bacteria</taxon>
        <taxon>Pseudomonadati</taxon>
        <taxon>Candidatus Omnitrophota</taxon>
        <taxon>Candidatus Sherwoodlollariibacterium</taxon>
    </lineage>
</organism>
<dbReference type="Pfam" id="PF01865">
    <property type="entry name" value="PhoU_div"/>
    <property type="match status" value="1"/>
</dbReference>
<comment type="similarity">
    <text evidence="1">Belongs to the UPF0111 family.</text>
</comment>
<dbReference type="AlphaFoldDB" id="A0A2G9YHK7"/>
<evidence type="ECO:0000313" key="2">
    <source>
        <dbReference type="EMBL" id="PIP18674.1"/>
    </source>
</evidence>
<protein>
    <recommendedName>
        <fullName evidence="4">TIGR00153 family protein</fullName>
    </recommendedName>
</protein>
<comment type="caution">
    <text evidence="2">The sequence shown here is derived from an EMBL/GenBank/DDBJ whole genome shotgun (WGS) entry which is preliminary data.</text>
</comment>
<dbReference type="InterPro" id="IPR002727">
    <property type="entry name" value="DUF47"/>
</dbReference>
<dbReference type="PANTHER" id="PTHR36536:SF3">
    <property type="entry name" value="UPF0111 PROTEIN HI_1603"/>
    <property type="match status" value="1"/>
</dbReference>
<dbReference type="Proteomes" id="UP000231292">
    <property type="component" value="Unassembled WGS sequence"/>
</dbReference>
<dbReference type="InterPro" id="IPR018445">
    <property type="entry name" value="Put_Phosphate_transp_reg"/>
</dbReference>
<sequence length="222" mass="24922">MREIRNILGWLGMAEEESIIEDAKKHVEETYKTVTYFSEAVKAFIEGDLNAKTASIENVRKSEHAADILRSKMISELSEGILLPPDKEDLMHFVRTLDKIADWTNGAARILGYIEYKLPDTVLKNIASATELICSSISKLKEAIESLTKNDLKKALADCQNVDEIEHQADDQKKLLIESIIHAKLEPTSLLLSYELAEYLEGVTDKIEDAADFIKVVAIKSK</sequence>
<reference evidence="2 3" key="1">
    <citation type="submission" date="2017-09" db="EMBL/GenBank/DDBJ databases">
        <title>Depth-based differentiation of microbial function through sediment-hosted aquifers and enrichment of novel symbionts in the deep terrestrial subsurface.</title>
        <authorList>
            <person name="Probst A.J."/>
            <person name="Ladd B."/>
            <person name="Jarett J.K."/>
            <person name="Geller-Mcgrath D.E."/>
            <person name="Sieber C.M."/>
            <person name="Emerson J.B."/>
            <person name="Anantharaman K."/>
            <person name="Thomas B.C."/>
            <person name="Malmstrom R."/>
            <person name="Stieglmeier M."/>
            <person name="Klingl A."/>
            <person name="Woyke T."/>
            <person name="Ryan C.M."/>
            <person name="Banfield J.F."/>
        </authorList>
    </citation>
    <scope>NUCLEOTIDE SEQUENCE [LARGE SCALE GENOMIC DNA]</scope>
    <source>
        <strain evidence="2">CG23_combo_of_CG06-09_8_20_14_all_41_10</strain>
    </source>
</reference>
<name>A0A2G9YHK7_9BACT</name>
<evidence type="ECO:0000313" key="3">
    <source>
        <dbReference type="Proteomes" id="UP000231292"/>
    </source>
</evidence>
<evidence type="ECO:0000256" key="1">
    <source>
        <dbReference type="ARBA" id="ARBA00008591"/>
    </source>
</evidence>
<dbReference type="InterPro" id="IPR038078">
    <property type="entry name" value="PhoU-like_sf"/>
</dbReference>
<proteinExistence type="inferred from homology"/>
<evidence type="ECO:0008006" key="4">
    <source>
        <dbReference type="Google" id="ProtNLM"/>
    </source>
</evidence>
<dbReference type="PANTHER" id="PTHR36536">
    <property type="entry name" value="UPF0111 PROTEIN HI_1603"/>
    <property type="match status" value="1"/>
</dbReference>
<dbReference type="SUPFAM" id="SSF109755">
    <property type="entry name" value="PhoU-like"/>
    <property type="match status" value="1"/>
</dbReference>
<gene>
    <name evidence="2" type="ORF">COX41_06940</name>
</gene>
<dbReference type="EMBL" id="PCRK01000181">
    <property type="protein sequence ID" value="PIP18674.1"/>
    <property type="molecule type" value="Genomic_DNA"/>
</dbReference>